<dbReference type="Pfam" id="PF13289">
    <property type="entry name" value="SIR2_2"/>
    <property type="match status" value="1"/>
</dbReference>
<sequence length="338" mass="38880">MTTDIDGDIAEVINAAKAGRIVYFFGAGVSAGVQGLPNGTKLSEWFTEQLWRDGKLEEPPDRASHDENSRYYDDLGDVCEELQLSSQLYEQAFGRPRLVEILAEQYGRVEPALHGLPHIYDRIIQCVKRKKEAGQETQPTIFFTTNFDNLLELTLERHGVEYDLLLHERMANPAKPPDFHYRQNSSLKTNNNFERIDRLSPPNIPNKNPLVIKLHGCLQERCVESGREKIPLTVTDQDYLSPSLYKLHEFLPVSIRLKLLDNDWLFFGYSFKDLHVRLFIRHLYQFSPSKRVPRIFAMSRGSNLLKTIRKSQGIQMIPYQPNLFTRGLCGSGQEEQSP</sequence>
<gene>
    <name evidence="1" type="ORF">BECKSD772D_GA0070982_10734</name>
</gene>
<evidence type="ECO:0000313" key="1">
    <source>
        <dbReference type="EMBL" id="VFK79909.1"/>
    </source>
</evidence>
<reference evidence="1" key="1">
    <citation type="submission" date="2019-02" db="EMBL/GenBank/DDBJ databases">
        <authorList>
            <person name="Gruber-Vodicka R. H."/>
            <person name="Seah K. B. B."/>
        </authorList>
    </citation>
    <scope>NUCLEOTIDE SEQUENCE</scope>
    <source>
        <strain evidence="1">BECK_S127</strain>
    </source>
</reference>
<dbReference type="InterPro" id="IPR029035">
    <property type="entry name" value="DHS-like_NAD/FAD-binding_dom"/>
</dbReference>
<organism evidence="1">
    <name type="scientific">Candidatus Kentrum sp. SD</name>
    <dbReference type="NCBI Taxonomy" id="2126332"/>
    <lineage>
        <taxon>Bacteria</taxon>
        <taxon>Pseudomonadati</taxon>
        <taxon>Pseudomonadota</taxon>
        <taxon>Gammaproteobacteria</taxon>
        <taxon>Candidatus Kentrum</taxon>
    </lineage>
</organism>
<dbReference type="SUPFAM" id="SSF52467">
    <property type="entry name" value="DHS-like NAD/FAD-binding domain"/>
    <property type="match status" value="1"/>
</dbReference>
<proteinExistence type="predicted"/>
<dbReference type="EMBL" id="CAADHB010000073">
    <property type="protein sequence ID" value="VFK79909.1"/>
    <property type="molecule type" value="Genomic_DNA"/>
</dbReference>
<protein>
    <submittedName>
        <fullName evidence="1">SIR2-like domain-containing protein</fullName>
    </submittedName>
</protein>
<accession>A0A451BNM0</accession>
<dbReference type="AlphaFoldDB" id="A0A451BNM0"/>
<name>A0A451BNM0_9GAMM</name>